<sequence length="229" mass="24633">MVIYRESILGGAVLESSGNLIGPVIGRWLADPVKTMSAVFSTGSLWEIFPCLLPNLIVALCIASSGLLGFFFLEETHPQLQNTRNIGLELSTWISRKTRKLMGLVDTADYTALHSSGNNAAQTSHREAIELSSVGESEAKGDETSSAASKQPPKTAYTPQVILQILAVSILAFHMVSSDVIFPIFQATDTGSPSDVRKRSFFKFTAGFGLSPPSISNVLLFQDVVAIIV</sequence>
<reference evidence="2 3" key="1">
    <citation type="submission" date="2015-08" db="EMBL/GenBank/DDBJ databases">
        <title>Emmonsia species relationships and genome sequence.</title>
        <authorList>
            <person name="Cuomo C.A."/>
            <person name="Schwartz I.S."/>
            <person name="Kenyon C."/>
            <person name="De Hoog G.S."/>
            <person name="Govender N.P."/>
            <person name="Botha A."/>
            <person name="Moreno L."/>
            <person name="De Vries M."/>
            <person name="Munoz J.F."/>
            <person name="Stielow J.B."/>
        </authorList>
    </citation>
    <scope>NUCLEOTIDE SEQUENCE [LARGE SCALE GENOMIC DNA]</scope>
    <source>
        <strain evidence="2 3">EI222</strain>
    </source>
</reference>
<evidence type="ECO:0000313" key="3">
    <source>
        <dbReference type="Proteomes" id="UP000242791"/>
    </source>
</evidence>
<dbReference type="InterPro" id="IPR036259">
    <property type="entry name" value="MFS_trans_sf"/>
</dbReference>
<protein>
    <recommendedName>
        <fullName evidence="4">Major facilitator superfamily (MFS) profile domain-containing protein</fullName>
    </recommendedName>
</protein>
<accession>A0A1J9R681</accession>
<dbReference type="SUPFAM" id="SSF103473">
    <property type="entry name" value="MFS general substrate transporter"/>
    <property type="match status" value="1"/>
</dbReference>
<feature type="region of interest" description="Disordered" evidence="1">
    <location>
        <begin position="133"/>
        <end position="153"/>
    </location>
</feature>
<name>A0A1J9R681_9EURO</name>
<dbReference type="VEuPathDB" id="FungiDB:ACJ73_04624"/>
<evidence type="ECO:0008006" key="4">
    <source>
        <dbReference type="Google" id="ProtNLM"/>
    </source>
</evidence>
<dbReference type="EMBL" id="LGTZ01000655">
    <property type="protein sequence ID" value="OJD24015.1"/>
    <property type="molecule type" value="Genomic_DNA"/>
</dbReference>
<gene>
    <name evidence="2" type="ORF">ACJ73_04624</name>
</gene>
<dbReference type="Proteomes" id="UP000242791">
    <property type="component" value="Unassembled WGS sequence"/>
</dbReference>
<evidence type="ECO:0000256" key="1">
    <source>
        <dbReference type="SAM" id="MobiDB-lite"/>
    </source>
</evidence>
<proteinExistence type="predicted"/>
<dbReference type="OrthoDB" id="10262656at2759"/>
<organism evidence="2 3">
    <name type="scientific">Blastomyces percursus</name>
    <dbReference type="NCBI Taxonomy" id="1658174"/>
    <lineage>
        <taxon>Eukaryota</taxon>
        <taxon>Fungi</taxon>
        <taxon>Dikarya</taxon>
        <taxon>Ascomycota</taxon>
        <taxon>Pezizomycotina</taxon>
        <taxon>Eurotiomycetes</taxon>
        <taxon>Eurotiomycetidae</taxon>
        <taxon>Onygenales</taxon>
        <taxon>Ajellomycetaceae</taxon>
        <taxon>Blastomyces</taxon>
    </lineage>
</organism>
<keyword evidence="3" id="KW-1185">Reference proteome</keyword>
<evidence type="ECO:0000313" key="2">
    <source>
        <dbReference type="EMBL" id="OJD24015.1"/>
    </source>
</evidence>
<comment type="caution">
    <text evidence="2">The sequence shown here is derived from an EMBL/GenBank/DDBJ whole genome shotgun (WGS) entry which is preliminary data.</text>
</comment>
<dbReference type="AlphaFoldDB" id="A0A1J9R681"/>